<dbReference type="EMBL" id="MT774382">
    <property type="protein sequence ID" value="QOR58674.1"/>
    <property type="molecule type" value="Genomic_DNA"/>
</dbReference>
<dbReference type="KEGG" id="vg:65129154"/>
<dbReference type="Gene3D" id="1.10.1740.10">
    <property type="match status" value="1"/>
</dbReference>
<keyword evidence="3" id="KW-0731">Sigma factor</keyword>
<evidence type="ECO:0000259" key="6">
    <source>
        <dbReference type="Pfam" id="PF08281"/>
    </source>
</evidence>
<evidence type="ECO:0000256" key="4">
    <source>
        <dbReference type="ARBA" id="ARBA00023163"/>
    </source>
</evidence>
<dbReference type="InterPro" id="IPR036388">
    <property type="entry name" value="WH-like_DNA-bd_sf"/>
</dbReference>
<dbReference type="GO" id="GO:0006352">
    <property type="term" value="P:DNA-templated transcription initiation"/>
    <property type="evidence" value="ECO:0007669"/>
    <property type="project" value="InterPro"/>
</dbReference>
<keyword evidence="2" id="KW-0805">Transcription regulation</keyword>
<keyword evidence="8" id="KW-1185">Reference proteome</keyword>
<evidence type="ECO:0000313" key="8">
    <source>
        <dbReference type="Proteomes" id="UP000593744"/>
    </source>
</evidence>
<dbReference type="Gene3D" id="1.10.10.10">
    <property type="entry name" value="Winged helix-like DNA-binding domain superfamily/Winged helix DNA-binding domain"/>
    <property type="match status" value="1"/>
</dbReference>
<dbReference type="SUPFAM" id="SSF88659">
    <property type="entry name" value="Sigma3 and sigma4 domains of RNA polymerase sigma factors"/>
    <property type="match status" value="1"/>
</dbReference>
<organism evidence="7 8">
    <name type="scientific">uncultured phage cr10_1</name>
    <dbReference type="NCBI Taxonomy" id="2772066"/>
    <lineage>
        <taxon>Viruses</taxon>
        <taxon>Duplodnaviria</taxon>
        <taxon>Heunggongvirae</taxon>
        <taxon>Uroviricota</taxon>
        <taxon>Caudoviricetes</taxon>
        <taxon>Crassvirales</taxon>
        <taxon>Suoliviridae</taxon>
        <taxon>Boorivirinae</taxon>
        <taxon>Canhaevirus</taxon>
        <taxon>Canhaevirus hiberniae</taxon>
    </lineage>
</organism>
<dbReference type="InterPro" id="IPR039425">
    <property type="entry name" value="RNA_pol_sigma-70-like"/>
</dbReference>
<name>A0A7M1RX43_9CAUD</name>
<proteinExistence type="inferred from homology"/>
<dbReference type="SUPFAM" id="SSF88946">
    <property type="entry name" value="Sigma2 domain of RNA polymerase sigma factors"/>
    <property type="match status" value="1"/>
</dbReference>
<accession>A0A7M1RX43</accession>
<feature type="domain" description="RNA polymerase sigma factor 70 region 4 type 2" evidence="6">
    <location>
        <begin position="126"/>
        <end position="177"/>
    </location>
</feature>
<dbReference type="InterPro" id="IPR013249">
    <property type="entry name" value="RNA_pol_sigma70_r4_t2"/>
</dbReference>
<dbReference type="NCBIfam" id="TIGR02937">
    <property type="entry name" value="sigma70-ECF"/>
    <property type="match status" value="1"/>
</dbReference>
<feature type="domain" description="RNA polymerase sigma-70 region 2" evidence="5">
    <location>
        <begin position="24"/>
        <end position="90"/>
    </location>
</feature>
<dbReference type="Pfam" id="PF08281">
    <property type="entry name" value="Sigma70_r4_2"/>
    <property type="match status" value="1"/>
</dbReference>
<dbReference type="GO" id="GO:0016987">
    <property type="term" value="F:sigma factor activity"/>
    <property type="evidence" value="ECO:0007669"/>
    <property type="project" value="UniProtKB-KW"/>
</dbReference>
<dbReference type="InterPro" id="IPR013324">
    <property type="entry name" value="RNA_pol_sigma_r3/r4-like"/>
</dbReference>
<dbReference type="CDD" id="cd06171">
    <property type="entry name" value="Sigma70_r4"/>
    <property type="match status" value="1"/>
</dbReference>
<protein>
    <submittedName>
        <fullName evidence="7">RNA polymerase sigma-W factor</fullName>
    </submittedName>
</protein>
<dbReference type="InterPro" id="IPR007627">
    <property type="entry name" value="RNA_pol_sigma70_r2"/>
</dbReference>
<evidence type="ECO:0000313" key="7">
    <source>
        <dbReference type="EMBL" id="QOR58674.1"/>
    </source>
</evidence>
<dbReference type="GO" id="GO:0003677">
    <property type="term" value="F:DNA binding"/>
    <property type="evidence" value="ECO:0007669"/>
    <property type="project" value="InterPro"/>
</dbReference>
<evidence type="ECO:0000256" key="3">
    <source>
        <dbReference type="ARBA" id="ARBA00023082"/>
    </source>
</evidence>
<dbReference type="RefSeq" id="YP_010110832.1">
    <property type="nucleotide sequence ID" value="NC_055875.1"/>
</dbReference>
<dbReference type="Proteomes" id="UP000593744">
    <property type="component" value="Segment"/>
</dbReference>
<evidence type="ECO:0000259" key="5">
    <source>
        <dbReference type="Pfam" id="PF04542"/>
    </source>
</evidence>
<evidence type="ECO:0000256" key="2">
    <source>
        <dbReference type="ARBA" id="ARBA00023015"/>
    </source>
</evidence>
<dbReference type="PANTHER" id="PTHR43133:SF51">
    <property type="entry name" value="RNA POLYMERASE SIGMA FACTOR"/>
    <property type="match status" value="1"/>
</dbReference>
<evidence type="ECO:0000256" key="1">
    <source>
        <dbReference type="ARBA" id="ARBA00010641"/>
    </source>
</evidence>
<dbReference type="InterPro" id="IPR013325">
    <property type="entry name" value="RNA_pol_sigma_r2"/>
</dbReference>
<dbReference type="Pfam" id="PF04542">
    <property type="entry name" value="Sigma70_r2"/>
    <property type="match status" value="1"/>
</dbReference>
<dbReference type="PANTHER" id="PTHR43133">
    <property type="entry name" value="RNA POLYMERASE ECF-TYPE SIGMA FACTO"/>
    <property type="match status" value="1"/>
</dbReference>
<dbReference type="InterPro" id="IPR014284">
    <property type="entry name" value="RNA_pol_sigma-70_dom"/>
</dbReference>
<reference evidence="7 8" key="1">
    <citation type="submission" date="2020-07" db="EMBL/GenBank/DDBJ databases">
        <title>Taxonomic proposal: Crassvirales, a new order of highly abundant and diverse bacterial viruses.</title>
        <authorList>
            <person name="Shkoporov A.N."/>
            <person name="Stockdale S.R."/>
            <person name="Guerin E."/>
            <person name="Ross R.P."/>
            <person name="Hill C."/>
        </authorList>
    </citation>
    <scope>NUCLEOTIDE SEQUENCE [LARGE SCALE GENOMIC DNA]</scope>
</reference>
<comment type="similarity">
    <text evidence="1">Belongs to the sigma-70 factor family. ECF subfamily.</text>
</comment>
<sequence length="187" mass="22071">MKREDEDLLIQQAKLGKQDAFTELYDRHHKLIRYIIYDIVKNEDVADDLLSVTFTKAFSRLESYVNPISFEMWLKTIAINTAIDYIRSSKNEKQNHYIDSEDNYIQLDSNDLSPEEVIMKQETVEQLKVALHKLRSKYRNILELRYFKGLSYEELATELGVPIGTVKSDLNKAKKRLREFFDNINNN</sequence>
<dbReference type="GeneID" id="65129154"/>
<keyword evidence="4" id="KW-0804">Transcription</keyword>